<organism evidence="2 3">
    <name type="scientific">Rhizoctonia solani</name>
    <dbReference type="NCBI Taxonomy" id="456999"/>
    <lineage>
        <taxon>Eukaryota</taxon>
        <taxon>Fungi</taxon>
        <taxon>Dikarya</taxon>
        <taxon>Basidiomycota</taxon>
        <taxon>Agaricomycotina</taxon>
        <taxon>Agaricomycetes</taxon>
        <taxon>Cantharellales</taxon>
        <taxon>Ceratobasidiaceae</taxon>
        <taxon>Rhizoctonia</taxon>
    </lineage>
</organism>
<evidence type="ECO:0000313" key="3">
    <source>
        <dbReference type="Proteomes" id="UP000663888"/>
    </source>
</evidence>
<evidence type="ECO:0000256" key="1">
    <source>
        <dbReference type="SAM" id="MobiDB-lite"/>
    </source>
</evidence>
<feature type="compositionally biased region" description="Low complexity" evidence="1">
    <location>
        <begin position="30"/>
        <end position="39"/>
    </location>
</feature>
<feature type="region of interest" description="Disordered" evidence="1">
    <location>
        <begin position="1"/>
        <end position="120"/>
    </location>
</feature>
<proteinExistence type="predicted"/>
<reference evidence="2" key="1">
    <citation type="submission" date="2021-01" db="EMBL/GenBank/DDBJ databases">
        <authorList>
            <person name="Kaushik A."/>
        </authorList>
    </citation>
    <scope>NUCLEOTIDE SEQUENCE</scope>
    <source>
        <strain evidence="2">AG4-R118</strain>
    </source>
</reference>
<accession>A0A8H3HEK5</accession>
<dbReference type="AlphaFoldDB" id="A0A8H3HEK5"/>
<sequence length="197" mass="21255">MASEEPLFDPSLKKRKKKAKVNFDEDPLGADAAPAEPETPAVPPPADIIPPASILKSSEPPKEDDLDAMFGDLKKKKKKKEIPLDLELDGSVPASGDATPATGGGDDLEFGGLKKKKKGKKAAFDLEAFEKELADSKAKEGDEDEDDGPAPEMDEGDLGEDVFAQAAPEGGAQIETWHGTDRDYTYGERWEQEDCVR</sequence>
<feature type="compositionally biased region" description="Acidic residues" evidence="1">
    <location>
        <begin position="141"/>
        <end position="160"/>
    </location>
</feature>
<feature type="compositionally biased region" description="Basic and acidic residues" evidence="1">
    <location>
        <begin position="178"/>
        <end position="197"/>
    </location>
</feature>
<protein>
    <submittedName>
        <fullName evidence="2">Uncharacterized protein</fullName>
    </submittedName>
</protein>
<feature type="region of interest" description="Disordered" evidence="1">
    <location>
        <begin position="133"/>
        <end position="197"/>
    </location>
</feature>
<evidence type="ECO:0000313" key="2">
    <source>
        <dbReference type="EMBL" id="CAE6502631.1"/>
    </source>
</evidence>
<dbReference type="Proteomes" id="UP000663888">
    <property type="component" value="Unassembled WGS sequence"/>
</dbReference>
<dbReference type="EMBL" id="CAJMWX010001697">
    <property type="protein sequence ID" value="CAE6502631.1"/>
    <property type="molecule type" value="Genomic_DNA"/>
</dbReference>
<gene>
    <name evidence="2" type="ORF">RDB_LOCUS155472</name>
</gene>
<comment type="caution">
    <text evidence="2">The sequence shown here is derived from an EMBL/GenBank/DDBJ whole genome shotgun (WGS) entry which is preliminary data.</text>
</comment>
<name>A0A8H3HEK5_9AGAM</name>